<keyword evidence="8" id="KW-1185">Reference proteome</keyword>
<keyword evidence="5" id="KW-0411">Iron-sulfur</keyword>
<reference evidence="7 8" key="1">
    <citation type="submission" date="2016-10" db="EMBL/GenBank/DDBJ databases">
        <authorList>
            <person name="de Groot N.N."/>
        </authorList>
    </citation>
    <scope>NUCLEOTIDE SEQUENCE [LARGE SCALE GENOMIC DNA]</scope>
    <source>
        <strain evidence="7 8">DSM 7343</strain>
    </source>
</reference>
<comment type="cofactor">
    <cofactor evidence="1">
        <name>[4Fe-4S] cluster</name>
        <dbReference type="ChEBI" id="CHEBI:49883"/>
    </cofactor>
</comment>
<dbReference type="Gene3D" id="3.20.20.70">
    <property type="entry name" value="Aldolase class I"/>
    <property type="match status" value="1"/>
</dbReference>
<dbReference type="InterPro" id="IPR007197">
    <property type="entry name" value="rSAM"/>
</dbReference>
<evidence type="ECO:0000313" key="7">
    <source>
        <dbReference type="EMBL" id="SDZ77332.1"/>
    </source>
</evidence>
<evidence type="ECO:0000256" key="5">
    <source>
        <dbReference type="ARBA" id="ARBA00023014"/>
    </source>
</evidence>
<evidence type="ECO:0000256" key="3">
    <source>
        <dbReference type="ARBA" id="ARBA00022723"/>
    </source>
</evidence>
<dbReference type="InterPro" id="IPR058240">
    <property type="entry name" value="rSAM_sf"/>
</dbReference>
<protein>
    <submittedName>
        <fullName evidence="7">Pyruvate formate lyase activating enzyme</fullName>
    </submittedName>
</protein>
<gene>
    <name evidence="7" type="ORF">SAMN05660420_00237</name>
</gene>
<evidence type="ECO:0000256" key="2">
    <source>
        <dbReference type="ARBA" id="ARBA00022691"/>
    </source>
</evidence>
<dbReference type="STRING" id="37625.SAMN05660420_00237"/>
<organism evidence="7 8">
    <name type="scientific">Desulfuromusa kysingii</name>
    <dbReference type="NCBI Taxonomy" id="37625"/>
    <lineage>
        <taxon>Bacteria</taxon>
        <taxon>Pseudomonadati</taxon>
        <taxon>Thermodesulfobacteriota</taxon>
        <taxon>Desulfuromonadia</taxon>
        <taxon>Desulfuromonadales</taxon>
        <taxon>Geopsychrobacteraceae</taxon>
        <taxon>Desulfuromusa</taxon>
    </lineage>
</organism>
<dbReference type="AlphaFoldDB" id="A0A1H3VT91"/>
<evidence type="ECO:0000256" key="4">
    <source>
        <dbReference type="ARBA" id="ARBA00023004"/>
    </source>
</evidence>
<feature type="domain" description="Radical SAM core" evidence="6">
    <location>
        <begin position="1"/>
        <end position="193"/>
    </location>
</feature>
<accession>A0A1H3VT91</accession>
<evidence type="ECO:0000256" key="1">
    <source>
        <dbReference type="ARBA" id="ARBA00001966"/>
    </source>
</evidence>
<dbReference type="GO" id="GO:0046872">
    <property type="term" value="F:metal ion binding"/>
    <property type="evidence" value="ECO:0007669"/>
    <property type="project" value="UniProtKB-KW"/>
</dbReference>
<dbReference type="GO" id="GO:0016829">
    <property type="term" value="F:lyase activity"/>
    <property type="evidence" value="ECO:0007669"/>
    <property type="project" value="UniProtKB-KW"/>
</dbReference>
<sequence length="193" mass="21448">MVLDPDSYPDYPLDELLADLQKREGFIDGVVISGGEPTIDAGLPAFVSLLKERNLQVKLDSNGLAPDVISALLEQQLVDYYAIDIKTSLSRYNELHTKPVAVEALRKTVSILKQAAAEVEFRTTCIPHLVTASEIAAMGELLQGAPLWVLQQYVPLHAMSEEWRKLTSYHPQQLYDLAEQAGKYVDQVQVRGV</sequence>
<keyword evidence="3" id="KW-0479">Metal-binding</keyword>
<keyword evidence="7" id="KW-0456">Lyase</keyword>
<dbReference type="CDD" id="cd01335">
    <property type="entry name" value="Radical_SAM"/>
    <property type="match status" value="1"/>
</dbReference>
<dbReference type="Proteomes" id="UP000199409">
    <property type="component" value="Unassembled WGS sequence"/>
</dbReference>
<dbReference type="InterPro" id="IPR013785">
    <property type="entry name" value="Aldolase_TIM"/>
</dbReference>
<dbReference type="PROSITE" id="PS51918">
    <property type="entry name" value="RADICAL_SAM"/>
    <property type="match status" value="1"/>
</dbReference>
<dbReference type="PANTHER" id="PTHR11228">
    <property type="entry name" value="RADICAL SAM DOMAIN PROTEIN"/>
    <property type="match status" value="1"/>
</dbReference>
<keyword evidence="2" id="KW-0949">S-adenosyl-L-methionine</keyword>
<dbReference type="EMBL" id="FNQN01000001">
    <property type="protein sequence ID" value="SDZ77332.1"/>
    <property type="molecule type" value="Genomic_DNA"/>
</dbReference>
<proteinExistence type="predicted"/>
<evidence type="ECO:0000259" key="6">
    <source>
        <dbReference type="PROSITE" id="PS51918"/>
    </source>
</evidence>
<dbReference type="GO" id="GO:0051536">
    <property type="term" value="F:iron-sulfur cluster binding"/>
    <property type="evidence" value="ECO:0007669"/>
    <property type="project" value="UniProtKB-KW"/>
</dbReference>
<dbReference type="Pfam" id="PF04055">
    <property type="entry name" value="Radical_SAM"/>
    <property type="match status" value="1"/>
</dbReference>
<dbReference type="SUPFAM" id="SSF102114">
    <property type="entry name" value="Radical SAM enzymes"/>
    <property type="match status" value="1"/>
</dbReference>
<dbReference type="PANTHER" id="PTHR11228:SF27">
    <property type="entry name" value="GLYCYL-RADICAL ENZYME ACTIVATING ENZYME MJ1227-RELATED"/>
    <property type="match status" value="1"/>
</dbReference>
<dbReference type="InterPro" id="IPR050377">
    <property type="entry name" value="Radical_SAM_PqqE_MftC-like"/>
</dbReference>
<keyword evidence="4" id="KW-0408">Iron</keyword>
<evidence type="ECO:0000313" key="8">
    <source>
        <dbReference type="Proteomes" id="UP000199409"/>
    </source>
</evidence>
<name>A0A1H3VT91_9BACT</name>
<keyword evidence="7" id="KW-0670">Pyruvate</keyword>